<sequence length="868" mass="97609">MKKTTLLFILFLFLGISCLHLQAQNAYFFPKAEKLNLAIPTPEQFLGYAIGTHHTRHDRVIAYMQELDRLSDRISSEIFGQTYEYRPQILLTITSPANHARLEDIRKAHLQRATQNVADNEPLVIHLGYNVHGNEPSSTEAAMLTAYYLAASESEETLNWLSNLVITLDPVINPDGRDRHTHWANMHKGTPMVADPLDREHNEVWPGGRTNHYWFDLNRDWFLGVHPETRNRMKMFHKWKPYVNTDHHEMGTNSSFYFDPGLPASNNPLVPKNLYENLHIRFAKYFEKGMNDIGSMYFTKEVFDKLYPGYGSSYVNFYGGIGFLFEQASSRGHLQETTTIPLTFAFTIRNQVAASLATIRGSIGERTELIKHRRDFYRISLENARKSPVKGYIFGDSKDENRTNAFVNMLLSHEIECYEVESDQSIEGKKFEKGKSYIVPTEQLNYIMVQSVFENVTKFADSIFYDASTWTLVHAFGLPHAELKTPFAKGKQVTETKVKVPAKVEKSNYAYLIDWTDYYAPKALYHLVNEGAIVQTSFKPFSTAINGKERNFGYGTLVIPVQQQKISADSLFSLLQKVSKAAMIDVFSVSTGYNLSGIDLGSNNVRTVKKPEVLIVIGAGINAYEVGEVWHLLDQRIGMPITKLELVNLGRANLSKYTTIVMVGGGFGGGGYNSIDEGTKNRLKSWLASGGTLITFKGAAEWAIKQGLTKEKLKEEKKDEKDKKDPKITRIDFDKAAPTEGAKGINGAIFEIDLDITHPIGFGYTNRKLPIYRNGVTMLEPSTNPYNTIGQYTANPRISGYISNDNLKKLANSAAILVSGEGAGRVILFSDNPNFRGTWYGTNKLFLNALFLGSLISAPNVEGGEHED</sequence>
<gene>
    <name evidence="3" type="ORF">SAMN04488541_1005123</name>
</gene>
<evidence type="ECO:0000313" key="3">
    <source>
        <dbReference type="EMBL" id="SFE70892.1"/>
    </source>
</evidence>
<reference evidence="3 4" key="1">
    <citation type="submission" date="2016-10" db="EMBL/GenBank/DDBJ databases">
        <authorList>
            <person name="de Groot N.N."/>
        </authorList>
    </citation>
    <scope>NUCLEOTIDE SEQUENCE [LARGE SCALE GENOMIC DNA]</scope>
    <source>
        <strain>GEY</strain>
        <strain evidence="4">DSM 9560</strain>
    </source>
</reference>
<name>A0A1I2CRU3_9BACT</name>
<keyword evidence="4" id="KW-1185">Reference proteome</keyword>
<dbReference type="InterPro" id="IPR000834">
    <property type="entry name" value="Peptidase_M14"/>
</dbReference>
<dbReference type="InterPro" id="IPR029062">
    <property type="entry name" value="Class_I_gatase-like"/>
</dbReference>
<dbReference type="GO" id="GO:0008270">
    <property type="term" value="F:zinc ion binding"/>
    <property type="evidence" value="ECO:0007669"/>
    <property type="project" value="InterPro"/>
</dbReference>
<dbReference type="RefSeq" id="WP_091540645.1">
    <property type="nucleotide sequence ID" value="NZ_FONY01000005.1"/>
</dbReference>
<dbReference type="Proteomes" id="UP000199513">
    <property type="component" value="Unassembled WGS sequence"/>
</dbReference>
<keyword evidence="3" id="KW-0121">Carboxypeptidase</keyword>
<dbReference type="Gene3D" id="3.40.630.10">
    <property type="entry name" value="Zn peptidases"/>
    <property type="match status" value="1"/>
</dbReference>
<dbReference type="SUPFAM" id="SSF53187">
    <property type="entry name" value="Zn-dependent exopeptidases"/>
    <property type="match status" value="1"/>
</dbReference>
<comment type="similarity">
    <text evidence="1">Belongs to the peptidase M14 family.</text>
</comment>
<dbReference type="PROSITE" id="PS51257">
    <property type="entry name" value="PROKAR_LIPOPROTEIN"/>
    <property type="match status" value="1"/>
</dbReference>
<dbReference type="OrthoDB" id="9758209at2"/>
<evidence type="ECO:0000256" key="1">
    <source>
        <dbReference type="PROSITE-ProRule" id="PRU01379"/>
    </source>
</evidence>
<dbReference type="STRING" id="1003.SAMN04488541_1005123"/>
<dbReference type="AlphaFoldDB" id="A0A1I2CRU3"/>
<evidence type="ECO:0000259" key="2">
    <source>
        <dbReference type="PROSITE" id="PS52035"/>
    </source>
</evidence>
<dbReference type="GO" id="GO:0006508">
    <property type="term" value="P:proteolysis"/>
    <property type="evidence" value="ECO:0007669"/>
    <property type="project" value="InterPro"/>
</dbReference>
<evidence type="ECO:0000313" key="4">
    <source>
        <dbReference type="Proteomes" id="UP000199513"/>
    </source>
</evidence>
<dbReference type="PROSITE" id="PS52035">
    <property type="entry name" value="PEPTIDASE_M14"/>
    <property type="match status" value="1"/>
</dbReference>
<comment type="caution">
    <text evidence="1">Lacks conserved residue(s) required for the propagation of feature annotation.</text>
</comment>
<proteinExistence type="inferred from homology"/>
<accession>A0A1I2CRU3</accession>
<dbReference type="SUPFAM" id="SSF52317">
    <property type="entry name" value="Class I glutamine amidotransferase-like"/>
    <property type="match status" value="1"/>
</dbReference>
<keyword evidence="3" id="KW-0645">Protease</keyword>
<dbReference type="Pfam" id="PF00246">
    <property type="entry name" value="Peptidase_M14"/>
    <property type="match status" value="1"/>
</dbReference>
<dbReference type="SMART" id="SM00631">
    <property type="entry name" value="Zn_pept"/>
    <property type="match status" value="1"/>
</dbReference>
<dbReference type="CDD" id="cd06238">
    <property type="entry name" value="M14-like"/>
    <property type="match status" value="1"/>
</dbReference>
<keyword evidence="3" id="KW-0378">Hydrolase</keyword>
<feature type="domain" description="Peptidase M14" evidence="2">
    <location>
        <begin position="52"/>
        <end position="352"/>
    </location>
</feature>
<organism evidence="3 4">
    <name type="scientific">Thermoflexibacter ruber</name>
    <dbReference type="NCBI Taxonomy" id="1003"/>
    <lineage>
        <taxon>Bacteria</taxon>
        <taxon>Pseudomonadati</taxon>
        <taxon>Bacteroidota</taxon>
        <taxon>Cytophagia</taxon>
        <taxon>Cytophagales</taxon>
        <taxon>Thermoflexibacteraceae</taxon>
        <taxon>Thermoflexibacter</taxon>
    </lineage>
</organism>
<dbReference type="EMBL" id="FONY01000005">
    <property type="protein sequence ID" value="SFE70892.1"/>
    <property type="molecule type" value="Genomic_DNA"/>
</dbReference>
<dbReference type="GO" id="GO:0004181">
    <property type="term" value="F:metallocarboxypeptidase activity"/>
    <property type="evidence" value="ECO:0007669"/>
    <property type="project" value="InterPro"/>
</dbReference>
<protein>
    <submittedName>
        <fullName evidence="3">Zinc carboxypeptidase</fullName>
    </submittedName>
</protein>